<reference evidence="1 2" key="1">
    <citation type="journal article" date="2014" name="Nature">
        <title>The genome of the recently domesticated crop plant sugar beet (Beta vulgaris).</title>
        <authorList>
            <person name="Dohm J.C."/>
            <person name="Minoche A.E."/>
            <person name="Holtgrawe D."/>
            <person name="Capella-Gutierrez S."/>
            <person name="Zakrzewski F."/>
            <person name="Tafer H."/>
            <person name="Rupp O."/>
            <person name="Sorensen T.R."/>
            <person name="Stracke R."/>
            <person name="Reinhardt R."/>
            <person name="Goesmann A."/>
            <person name="Kraft T."/>
            <person name="Schulz B."/>
            <person name="Stadler P.F."/>
            <person name="Schmidt T."/>
            <person name="Gabaldon T."/>
            <person name="Lehrach H."/>
            <person name="Weisshaar B."/>
            <person name="Himmelbauer H."/>
        </authorList>
    </citation>
    <scope>NUCLEOTIDE SEQUENCE [LARGE SCALE GENOMIC DNA]</scope>
    <source>
        <tissue evidence="1">Taproot</tissue>
    </source>
</reference>
<evidence type="ECO:0008006" key="3">
    <source>
        <dbReference type="Google" id="ProtNLM"/>
    </source>
</evidence>
<sequence length="110" mass="12528">VLSPALLGRIFTYLTIFEYINVTKVSKAWAKIAAEETIQCMTTFDAAQLWYLLGQIDPSPIITMINQFVNVNKYSFAYCHHLTDAKLLQLLEAIPNKVWNYSFGCFIGDV</sequence>
<organism evidence="1 2">
    <name type="scientific">Beta vulgaris subsp. vulgaris</name>
    <name type="common">Beet</name>
    <dbReference type="NCBI Taxonomy" id="3555"/>
    <lineage>
        <taxon>Eukaryota</taxon>
        <taxon>Viridiplantae</taxon>
        <taxon>Streptophyta</taxon>
        <taxon>Embryophyta</taxon>
        <taxon>Tracheophyta</taxon>
        <taxon>Spermatophyta</taxon>
        <taxon>Magnoliopsida</taxon>
        <taxon>eudicotyledons</taxon>
        <taxon>Gunneridae</taxon>
        <taxon>Pentapetalae</taxon>
        <taxon>Caryophyllales</taxon>
        <taxon>Chenopodiaceae</taxon>
        <taxon>Betoideae</taxon>
        <taxon>Beta</taxon>
    </lineage>
</organism>
<protein>
    <recommendedName>
        <fullName evidence="3">F-box domain-containing protein</fullName>
    </recommendedName>
</protein>
<dbReference type="Gramene" id="KMS93387">
    <property type="protein sequence ID" value="KMS93387"/>
    <property type="gene ID" value="BVRB_031990"/>
</dbReference>
<dbReference type="AlphaFoldDB" id="A0A0J8B0G8"/>
<name>A0A0J8B0G8_BETVV</name>
<dbReference type="OrthoDB" id="550575at2759"/>
<dbReference type="Proteomes" id="UP000035740">
    <property type="component" value="Unassembled WGS sequence"/>
</dbReference>
<dbReference type="InterPro" id="IPR036047">
    <property type="entry name" value="F-box-like_dom_sf"/>
</dbReference>
<accession>A0A0J8B0G8</accession>
<evidence type="ECO:0000313" key="1">
    <source>
        <dbReference type="EMBL" id="KMS93387.1"/>
    </source>
</evidence>
<feature type="non-terminal residue" evidence="1">
    <location>
        <position position="1"/>
    </location>
</feature>
<keyword evidence="2" id="KW-1185">Reference proteome</keyword>
<gene>
    <name evidence="1" type="ORF">BVRB_031990</name>
</gene>
<dbReference type="SUPFAM" id="SSF81383">
    <property type="entry name" value="F-box domain"/>
    <property type="match status" value="1"/>
</dbReference>
<proteinExistence type="predicted"/>
<evidence type="ECO:0000313" key="2">
    <source>
        <dbReference type="Proteomes" id="UP000035740"/>
    </source>
</evidence>
<dbReference type="EMBL" id="KQ103247">
    <property type="protein sequence ID" value="KMS93387.1"/>
    <property type="molecule type" value="Genomic_DNA"/>
</dbReference>